<dbReference type="KEGG" id="gtt:GUITHDRAFT_161135"/>
<proteinExistence type="predicted"/>
<feature type="chain" id="PRO_5008771888" description="HMG box domain-containing protein" evidence="4">
    <location>
        <begin position="32"/>
        <end position="268"/>
    </location>
</feature>
<dbReference type="eggNOG" id="KOG0381">
    <property type="taxonomic scope" value="Eukaryota"/>
</dbReference>
<evidence type="ECO:0000256" key="2">
    <source>
        <dbReference type="PROSITE-ProRule" id="PRU00267"/>
    </source>
</evidence>
<dbReference type="Gene3D" id="1.10.30.10">
    <property type="entry name" value="High mobility group box domain"/>
    <property type="match status" value="2"/>
</dbReference>
<dbReference type="PaxDb" id="55529-EKX52999"/>
<dbReference type="PROSITE" id="PS50118">
    <property type="entry name" value="HMG_BOX_2"/>
    <property type="match status" value="2"/>
</dbReference>
<reference evidence="6 8" key="1">
    <citation type="journal article" date="2012" name="Nature">
        <title>Algal genomes reveal evolutionary mosaicism and the fate of nucleomorphs.</title>
        <authorList>
            <consortium name="DOE Joint Genome Institute"/>
            <person name="Curtis B.A."/>
            <person name="Tanifuji G."/>
            <person name="Burki F."/>
            <person name="Gruber A."/>
            <person name="Irimia M."/>
            <person name="Maruyama S."/>
            <person name="Arias M.C."/>
            <person name="Ball S.G."/>
            <person name="Gile G.H."/>
            <person name="Hirakawa Y."/>
            <person name="Hopkins J.F."/>
            <person name="Kuo A."/>
            <person name="Rensing S.A."/>
            <person name="Schmutz J."/>
            <person name="Symeonidi A."/>
            <person name="Elias M."/>
            <person name="Eveleigh R.J."/>
            <person name="Herman E.K."/>
            <person name="Klute M.J."/>
            <person name="Nakayama T."/>
            <person name="Obornik M."/>
            <person name="Reyes-Prieto A."/>
            <person name="Armbrust E.V."/>
            <person name="Aves S.J."/>
            <person name="Beiko R.G."/>
            <person name="Coutinho P."/>
            <person name="Dacks J.B."/>
            <person name="Durnford D.G."/>
            <person name="Fast N.M."/>
            <person name="Green B.R."/>
            <person name="Grisdale C.J."/>
            <person name="Hempel F."/>
            <person name="Henrissat B."/>
            <person name="Hoppner M.P."/>
            <person name="Ishida K."/>
            <person name="Kim E."/>
            <person name="Koreny L."/>
            <person name="Kroth P.G."/>
            <person name="Liu Y."/>
            <person name="Malik S.B."/>
            <person name="Maier U.G."/>
            <person name="McRose D."/>
            <person name="Mock T."/>
            <person name="Neilson J.A."/>
            <person name="Onodera N.T."/>
            <person name="Poole A.M."/>
            <person name="Pritham E.J."/>
            <person name="Richards T.A."/>
            <person name="Rocap G."/>
            <person name="Roy S.W."/>
            <person name="Sarai C."/>
            <person name="Schaack S."/>
            <person name="Shirato S."/>
            <person name="Slamovits C.H."/>
            <person name="Spencer D.F."/>
            <person name="Suzuki S."/>
            <person name="Worden A.Z."/>
            <person name="Zauner S."/>
            <person name="Barry K."/>
            <person name="Bell C."/>
            <person name="Bharti A.K."/>
            <person name="Crow J.A."/>
            <person name="Grimwood J."/>
            <person name="Kramer R."/>
            <person name="Lindquist E."/>
            <person name="Lucas S."/>
            <person name="Salamov A."/>
            <person name="McFadden G.I."/>
            <person name="Lane C.E."/>
            <person name="Keeling P.J."/>
            <person name="Gray M.W."/>
            <person name="Grigoriev I.V."/>
            <person name="Archibald J.M."/>
        </authorList>
    </citation>
    <scope>NUCLEOTIDE SEQUENCE</scope>
    <source>
        <strain evidence="6 8">CCMP2712</strain>
    </source>
</reference>
<dbReference type="PRINTS" id="PR00886">
    <property type="entry name" value="HIGHMOBLTY12"/>
</dbReference>
<dbReference type="SMART" id="SM00398">
    <property type="entry name" value="HMG"/>
    <property type="match status" value="2"/>
</dbReference>
<gene>
    <name evidence="6" type="ORF">GUITHDRAFT_161135</name>
</gene>
<keyword evidence="4" id="KW-0732">Signal</keyword>
<name>L1JXD5_GUITC</name>
<dbReference type="OMA" id="DPAYENQ"/>
<dbReference type="PANTHER" id="PTHR48112:SF22">
    <property type="entry name" value="MITOCHONDRIAL TRANSCRIPTION FACTOR A, ISOFORM B"/>
    <property type="match status" value="1"/>
</dbReference>
<dbReference type="GO" id="GO:0005634">
    <property type="term" value="C:nucleus"/>
    <property type="evidence" value="ECO:0007669"/>
    <property type="project" value="UniProtKB-UniRule"/>
</dbReference>
<dbReference type="GeneID" id="17309827"/>
<evidence type="ECO:0000256" key="1">
    <source>
        <dbReference type="ARBA" id="ARBA00023125"/>
    </source>
</evidence>
<dbReference type="RefSeq" id="XP_005839979.1">
    <property type="nucleotide sequence ID" value="XM_005839922.1"/>
</dbReference>
<dbReference type="SUPFAM" id="SSF47095">
    <property type="entry name" value="HMG-box"/>
    <property type="match status" value="2"/>
</dbReference>
<evidence type="ECO:0000313" key="6">
    <source>
        <dbReference type="EMBL" id="EKX52999.1"/>
    </source>
</evidence>
<feature type="signal peptide" evidence="4">
    <location>
        <begin position="1"/>
        <end position="31"/>
    </location>
</feature>
<evidence type="ECO:0000256" key="3">
    <source>
        <dbReference type="SAM" id="MobiDB-lite"/>
    </source>
</evidence>
<feature type="DNA-binding region" description="HMG box" evidence="2">
    <location>
        <begin position="72"/>
        <end position="140"/>
    </location>
</feature>
<organism evidence="6">
    <name type="scientific">Guillardia theta (strain CCMP2712)</name>
    <name type="common">Cryptophyte</name>
    <dbReference type="NCBI Taxonomy" id="905079"/>
    <lineage>
        <taxon>Eukaryota</taxon>
        <taxon>Cryptophyceae</taxon>
        <taxon>Pyrenomonadales</taxon>
        <taxon>Geminigeraceae</taxon>
        <taxon>Guillardia</taxon>
    </lineage>
</organism>
<feature type="compositionally biased region" description="Basic and acidic residues" evidence="3">
    <location>
        <begin position="222"/>
        <end position="242"/>
    </location>
</feature>
<protein>
    <recommendedName>
        <fullName evidence="5">HMG box domain-containing protein</fullName>
    </recommendedName>
</protein>
<feature type="region of interest" description="Disordered" evidence="3">
    <location>
        <begin position="37"/>
        <end position="64"/>
    </location>
</feature>
<feature type="region of interest" description="Disordered" evidence="3">
    <location>
        <begin position="222"/>
        <end position="268"/>
    </location>
</feature>
<keyword evidence="1 2" id="KW-0238">DNA-binding</keyword>
<evidence type="ECO:0000256" key="4">
    <source>
        <dbReference type="SAM" id="SignalP"/>
    </source>
</evidence>
<dbReference type="HOGENOM" id="CLU_1039938_0_0_1"/>
<feature type="domain" description="HMG box" evidence="5">
    <location>
        <begin position="170"/>
        <end position="228"/>
    </location>
</feature>
<evidence type="ECO:0000313" key="8">
    <source>
        <dbReference type="Proteomes" id="UP000011087"/>
    </source>
</evidence>
<accession>L1JXD5</accession>
<dbReference type="Proteomes" id="UP000011087">
    <property type="component" value="Unassembled WGS sequence"/>
</dbReference>
<dbReference type="InterPro" id="IPR050342">
    <property type="entry name" value="HMGB"/>
</dbReference>
<reference evidence="7" key="3">
    <citation type="submission" date="2015-06" db="UniProtKB">
        <authorList>
            <consortium name="EnsemblProtists"/>
        </authorList>
    </citation>
    <scope>IDENTIFICATION</scope>
</reference>
<dbReference type="CDD" id="cd22010">
    <property type="entry name" value="HMG-box_ABF2-like_rpt1"/>
    <property type="match status" value="1"/>
</dbReference>
<feature type="DNA-binding region" description="HMG box" evidence="2">
    <location>
        <begin position="170"/>
        <end position="228"/>
    </location>
</feature>
<keyword evidence="8" id="KW-1185">Reference proteome</keyword>
<dbReference type="EMBL" id="JH992971">
    <property type="protein sequence ID" value="EKX52999.1"/>
    <property type="molecule type" value="Genomic_DNA"/>
</dbReference>
<feature type="region of interest" description="Disordered" evidence="3">
    <location>
        <begin position="133"/>
        <end position="176"/>
    </location>
</feature>
<reference evidence="8" key="2">
    <citation type="submission" date="2012-11" db="EMBL/GenBank/DDBJ databases">
        <authorList>
            <person name="Kuo A."/>
            <person name="Curtis B.A."/>
            <person name="Tanifuji G."/>
            <person name="Burki F."/>
            <person name="Gruber A."/>
            <person name="Irimia M."/>
            <person name="Maruyama S."/>
            <person name="Arias M.C."/>
            <person name="Ball S.G."/>
            <person name="Gile G.H."/>
            <person name="Hirakawa Y."/>
            <person name="Hopkins J.F."/>
            <person name="Rensing S.A."/>
            <person name="Schmutz J."/>
            <person name="Symeonidi A."/>
            <person name="Elias M."/>
            <person name="Eveleigh R.J."/>
            <person name="Herman E.K."/>
            <person name="Klute M.J."/>
            <person name="Nakayama T."/>
            <person name="Obornik M."/>
            <person name="Reyes-Prieto A."/>
            <person name="Armbrust E.V."/>
            <person name="Aves S.J."/>
            <person name="Beiko R.G."/>
            <person name="Coutinho P."/>
            <person name="Dacks J.B."/>
            <person name="Durnford D.G."/>
            <person name="Fast N.M."/>
            <person name="Green B.R."/>
            <person name="Grisdale C."/>
            <person name="Hempe F."/>
            <person name="Henrissat B."/>
            <person name="Hoppner M.P."/>
            <person name="Ishida K.-I."/>
            <person name="Kim E."/>
            <person name="Koreny L."/>
            <person name="Kroth P.G."/>
            <person name="Liu Y."/>
            <person name="Malik S.-B."/>
            <person name="Maier U.G."/>
            <person name="McRose D."/>
            <person name="Mock T."/>
            <person name="Neilson J.A."/>
            <person name="Onodera N.T."/>
            <person name="Poole A.M."/>
            <person name="Pritham E.J."/>
            <person name="Richards T.A."/>
            <person name="Rocap G."/>
            <person name="Roy S.W."/>
            <person name="Sarai C."/>
            <person name="Schaack S."/>
            <person name="Shirato S."/>
            <person name="Slamovits C.H."/>
            <person name="Spencer D.F."/>
            <person name="Suzuki S."/>
            <person name="Worden A.Z."/>
            <person name="Zauner S."/>
            <person name="Barry K."/>
            <person name="Bell C."/>
            <person name="Bharti A.K."/>
            <person name="Crow J.A."/>
            <person name="Grimwood J."/>
            <person name="Kramer R."/>
            <person name="Lindquist E."/>
            <person name="Lucas S."/>
            <person name="Salamov A."/>
            <person name="McFadden G.I."/>
            <person name="Lane C.E."/>
            <person name="Keeling P.J."/>
            <person name="Gray M.W."/>
            <person name="Grigoriev I.V."/>
            <person name="Archibald J.M."/>
        </authorList>
    </citation>
    <scope>NUCLEOTIDE SEQUENCE</scope>
    <source>
        <strain evidence="8">CCMP2712</strain>
    </source>
</reference>
<evidence type="ECO:0000313" key="7">
    <source>
        <dbReference type="EnsemblProtists" id="EKX52999"/>
    </source>
</evidence>
<feature type="compositionally biased region" description="Polar residues" evidence="3">
    <location>
        <begin position="37"/>
        <end position="48"/>
    </location>
</feature>
<sequence>MIPGKMVSNAKCVFFVVCATITLASISSVNAYQKSSGSQCSRTLNRNNLHLRGGASKKKNAEDDKYKDIQAPKRALSAYMLYANEVRADIVKKNPEMKMTEISKVIGDKWKVLSADGKKKFENEAAKLKSEYEKEKAEYEAKVPEEVRKERTEKAKKKKEGKPAKDPNAPKRPLSAFMIYSNQAISHQVRDKIKSANPELTFAEMGKKVYEKEAAKLKEKYAEERAKYDADKPEAPVKEKTLKKSKTSSSKSAKPEKPEKASKKAKSQ</sequence>
<keyword evidence="2" id="KW-0539">Nucleus</keyword>
<dbReference type="InterPro" id="IPR036910">
    <property type="entry name" value="HMG_box_dom_sf"/>
</dbReference>
<feature type="compositionally biased region" description="Basic and acidic residues" evidence="3">
    <location>
        <begin position="253"/>
        <end position="262"/>
    </location>
</feature>
<dbReference type="AlphaFoldDB" id="L1JXD5"/>
<dbReference type="PANTHER" id="PTHR48112">
    <property type="entry name" value="HIGH MOBILITY GROUP PROTEIN DSP1"/>
    <property type="match status" value="1"/>
</dbReference>
<dbReference type="STRING" id="905079.L1JXD5"/>
<dbReference type="EnsemblProtists" id="EKX52999">
    <property type="protein sequence ID" value="EKX52999"/>
    <property type="gene ID" value="GUITHDRAFT_161135"/>
</dbReference>
<evidence type="ECO:0000259" key="5">
    <source>
        <dbReference type="PROSITE" id="PS50118"/>
    </source>
</evidence>
<dbReference type="Pfam" id="PF00505">
    <property type="entry name" value="HMG_box"/>
    <property type="match status" value="1"/>
</dbReference>
<feature type="domain" description="HMG box" evidence="5">
    <location>
        <begin position="72"/>
        <end position="140"/>
    </location>
</feature>
<dbReference type="OrthoDB" id="1919336at2759"/>
<feature type="compositionally biased region" description="Basic and acidic residues" evidence="3">
    <location>
        <begin position="133"/>
        <end position="153"/>
    </location>
</feature>
<dbReference type="InterPro" id="IPR009071">
    <property type="entry name" value="HMG_box_dom"/>
</dbReference>
<dbReference type="GO" id="GO:0003677">
    <property type="term" value="F:DNA binding"/>
    <property type="evidence" value="ECO:0007669"/>
    <property type="project" value="UniProtKB-UniRule"/>
</dbReference>